<dbReference type="InterPro" id="IPR053772">
    <property type="entry name" value="At1g61320/At1g61330-like"/>
</dbReference>
<dbReference type="PANTHER" id="PTHR34145">
    <property type="entry name" value="OS02G0105600 PROTEIN"/>
    <property type="match status" value="1"/>
</dbReference>
<reference evidence="2 3" key="1">
    <citation type="journal article" date="2023" name="G3 (Bethesda)">
        <title>A chromosome-length genome assembly and annotation of blackberry (Rubus argutus, cv. 'Hillquist').</title>
        <authorList>
            <person name="Bruna T."/>
            <person name="Aryal R."/>
            <person name="Dudchenko O."/>
            <person name="Sargent D.J."/>
            <person name="Mead D."/>
            <person name="Buti M."/>
            <person name="Cavallini A."/>
            <person name="Hytonen T."/>
            <person name="Andres J."/>
            <person name="Pham M."/>
            <person name="Weisz D."/>
            <person name="Mascagni F."/>
            <person name="Usai G."/>
            <person name="Natali L."/>
            <person name="Bassil N."/>
            <person name="Fernandez G.E."/>
            <person name="Lomsadze A."/>
            <person name="Armour M."/>
            <person name="Olukolu B."/>
            <person name="Poorten T."/>
            <person name="Britton C."/>
            <person name="Davik J."/>
            <person name="Ashrafi H."/>
            <person name="Aiden E.L."/>
            <person name="Borodovsky M."/>
            <person name="Worthington M."/>
        </authorList>
    </citation>
    <scope>NUCLEOTIDE SEQUENCE [LARGE SCALE GENOMIC DNA]</scope>
    <source>
        <strain evidence="2">PI 553951</strain>
    </source>
</reference>
<dbReference type="Gene3D" id="3.80.10.10">
    <property type="entry name" value="Ribonuclease Inhibitor"/>
    <property type="match status" value="1"/>
</dbReference>
<evidence type="ECO:0000313" key="2">
    <source>
        <dbReference type="EMBL" id="KAK9912932.1"/>
    </source>
</evidence>
<accession>A0AAW1VXZ9</accession>
<dbReference type="PANTHER" id="PTHR34145:SF69">
    <property type="entry name" value="FBD DOMAIN-CONTAINING PROTEIN"/>
    <property type="match status" value="1"/>
</dbReference>
<dbReference type="Proteomes" id="UP001457282">
    <property type="component" value="Unassembled WGS sequence"/>
</dbReference>
<dbReference type="AlphaFoldDB" id="A0AAW1VXZ9"/>
<dbReference type="InterPro" id="IPR032675">
    <property type="entry name" value="LRR_dom_sf"/>
</dbReference>
<evidence type="ECO:0000313" key="3">
    <source>
        <dbReference type="Proteomes" id="UP001457282"/>
    </source>
</evidence>
<sequence>MAVSTQLPHLTDLVVHQILRFVPTKVAVRMMFVSKQWEGVWFLDPILDFDEGTGHYQHNHDQHEKFIKFVNNILKRYLEFCDQKQKHSAAKRFRLCMMSYLSGDAPSVDKWLSLLFERISVEELDISLLVRGVDKLLQGDLENYYSLSRKTLINAKSLTSLQLECVTIKHMDEYRSSLSPIKEAMVPSADLISKCLLPSFKTMSLKTVRFLDKGNQYDCHFDYAALFSLIWECPFIEYLSLTSCCFKNSGYRQYLCSSSLKFLEIDECNSPELTISEVVNLESFRLVSSSALEILALIKCANLKDVSIFAPRLQALELYGCHDVAVTVLNDVPDLCIINFEGYLKSEISLKNIENNFYAITIALLDKWDGELTTLKSIRDFLENLVRTAEELVLFIDDFKAIIFPESFRQTVNEDHLRSFSSEDLLNEDHLRTF</sequence>
<proteinExistence type="predicted"/>
<keyword evidence="3" id="KW-1185">Reference proteome</keyword>
<dbReference type="Pfam" id="PF23622">
    <property type="entry name" value="LRR_At1g61320_AtMIF1"/>
    <property type="match status" value="1"/>
</dbReference>
<evidence type="ECO:0000259" key="1">
    <source>
        <dbReference type="Pfam" id="PF23622"/>
    </source>
</evidence>
<gene>
    <name evidence="2" type="ORF">M0R45_036764</name>
</gene>
<organism evidence="2 3">
    <name type="scientific">Rubus argutus</name>
    <name type="common">Southern blackberry</name>
    <dbReference type="NCBI Taxonomy" id="59490"/>
    <lineage>
        <taxon>Eukaryota</taxon>
        <taxon>Viridiplantae</taxon>
        <taxon>Streptophyta</taxon>
        <taxon>Embryophyta</taxon>
        <taxon>Tracheophyta</taxon>
        <taxon>Spermatophyta</taxon>
        <taxon>Magnoliopsida</taxon>
        <taxon>eudicotyledons</taxon>
        <taxon>Gunneridae</taxon>
        <taxon>Pentapetalae</taxon>
        <taxon>rosids</taxon>
        <taxon>fabids</taxon>
        <taxon>Rosales</taxon>
        <taxon>Rosaceae</taxon>
        <taxon>Rosoideae</taxon>
        <taxon>Rosoideae incertae sedis</taxon>
        <taxon>Rubus</taxon>
    </lineage>
</organism>
<name>A0AAW1VXZ9_RUBAR</name>
<comment type="caution">
    <text evidence="2">The sequence shown here is derived from an EMBL/GenBank/DDBJ whole genome shotgun (WGS) entry which is preliminary data.</text>
</comment>
<dbReference type="EMBL" id="JBEDUW010000007">
    <property type="protein sequence ID" value="KAK9912932.1"/>
    <property type="molecule type" value="Genomic_DNA"/>
</dbReference>
<dbReference type="InterPro" id="IPR055357">
    <property type="entry name" value="LRR_At1g61320_AtMIF1"/>
</dbReference>
<feature type="domain" description="At1g61320/AtMIF1 LRR" evidence="1">
    <location>
        <begin position="219"/>
        <end position="385"/>
    </location>
</feature>
<protein>
    <recommendedName>
        <fullName evidence="1">At1g61320/AtMIF1 LRR domain-containing protein</fullName>
    </recommendedName>
</protein>
<dbReference type="SUPFAM" id="SSF52047">
    <property type="entry name" value="RNI-like"/>
    <property type="match status" value="1"/>
</dbReference>